<dbReference type="SUPFAM" id="SSF52266">
    <property type="entry name" value="SGNH hydrolase"/>
    <property type="match status" value="1"/>
</dbReference>
<dbReference type="AlphaFoldDB" id="A0A371X712"/>
<dbReference type="GO" id="GO:0016788">
    <property type="term" value="F:hydrolase activity, acting on ester bonds"/>
    <property type="evidence" value="ECO:0007669"/>
    <property type="project" value="UniProtKB-ARBA"/>
</dbReference>
<protein>
    <submittedName>
        <fullName evidence="2">DUF459 domain-containing protein</fullName>
    </submittedName>
</protein>
<evidence type="ECO:0000313" key="2">
    <source>
        <dbReference type="EMBL" id="RFC64997.1"/>
    </source>
</evidence>
<feature type="region of interest" description="Disordered" evidence="1">
    <location>
        <begin position="385"/>
        <end position="404"/>
    </location>
</feature>
<sequence>MTATATARHRDIAARRPSLRAVTALLAFVIAVTAVLPDGRAYAQQRPKTIVEMLFGQGNRSVETRPTVRKRVIRKKKRISNPRARPEASRSASRKPAASRPSSSAAKRTGTAAGATGAAAAASGAAAGASAPIDKNADAKTILVVGDFLADGLADGLSAQYADDEMIEVVARTNGSSGLVRQDFYDWPAELGPLIDEIEPDVLTVMIGANDRQPMKLSGGILAVRSDGWTAEYEKRATDLARVAEEKNVPVIWIGMPSFKFDAMSEDMVFLNDIYKRAAERVSGEFVSVWDGFVDEAGGFVYSGPDINGQNARLRAGDGIAMTEAGKEKLAFFAEKALSRVLGEISPQVALGEEALSTMQLPPATNAANAAVAAPIALGDLSQSGSDDLLGTQPAGSPFAFEPSPRDRLVLKGDQMASQDGRADNFAWNTKTDALRTDPPVLYRGTIDLKTITEGSGIEPPPEMPNIFDAIIEDWKSEETAPGETAR</sequence>
<gene>
    <name evidence="2" type="ORF">DYI37_03785</name>
</gene>
<dbReference type="CDD" id="cd01829">
    <property type="entry name" value="SGNH_hydrolase_peri2"/>
    <property type="match status" value="1"/>
</dbReference>
<feature type="region of interest" description="Disordered" evidence="1">
    <location>
        <begin position="62"/>
        <end position="111"/>
    </location>
</feature>
<name>A0A371X712_9HYPH</name>
<proteinExistence type="predicted"/>
<dbReference type="RefSeq" id="WP_116681895.1">
    <property type="nucleotide sequence ID" value="NZ_QURL01000002.1"/>
</dbReference>
<reference evidence="2 3" key="1">
    <citation type="submission" date="2018-08" db="EMBL/GenBank/DDBJ databases">
        <title>Fulvimarina sp. 85, whole genome shotgun sequence.</title>
        <authorList>
            <person name="Tuo L."/>
        </authorList>
    </citation>
    <scope>NUCLEOTIDE SEQUENCE [LARGE SCALE GENOMIC DNA]</scope>
    <source>
        <strain evidence="2 3">85</strain>
    </source>
</reference>
<organism evidence="2 3">
    <name type="scientific">Fulvimarina endophytica</name>
    <dbReference type="NCBI Taxonomy" id="2293836"/>
    <lineage>
        <taxon>Bacteria</taxon>
        <taxon>Pseudomonadati</taxon>
        <taxon>Pseudomonadota</taxon>
        <taxon>Alphaproteobacteria</taxon>
        <taxon>Hyphomicrobiales</taxon>
        <taxon>Aurantimonadaceae</taxon>
        <taxon>Fulvimarina</taxon>
    </lineage>
</organism>
<feature type="compositionally biased region" description="Low complexity" evidence="1">
    <location>
        <begin position="89"/>
        <end position="111"/>
    </location>
</feature>
<dbReference type="Proteomes" id="UP000264310">
    <property type="component" value="Unassembled WGS sequence"/>
</dbReference>
<dbReference type="Pfam" id="PF04311">
    <property type="entry name" value="DUF459"/>
    <property type="match status" value="1"/>
</dbReference>
<dbReference type="EMBL" id="QURL01000002">
    <property type="protein sequence ID" value="RFC64997.1"/>
    <property type="molecule type" value="Genomic_DNA"/>
</dbReference>
<keyword evidence="3" id="KW-1185">Reference proteome</keyword>
<dbReference type="InterPro" id="IPR036514">
    <property type="entry name" value="SGNH_hydro_sf"/>
</dbReference>
<comment type="caution">
    <text evidence="2">The sequence shown here is derived from an EMBL/GenBank/DDBJ whole genome shotgun (WGS) entry which is preliminary data.</text>
</comment>
<evidence type="ECO:0000313" key="3">
    <source>
        <dbReference type="Proteomes" id="UP000264310"/>
    </source>
</evidence>
<feature type="compositionally biased region" description="Basic residues" evidence="1">
    <location>
        <begin position="67"/>
        <end position="80"/>
    </location>
</feature>
<dbReference type="InterPro" id="IPR007407">
    <property type="entry name" value="DUF459"/>
</dbReference>
<dbReference type="OrthoDB" id="9805649at2"/>
<evidence type="ECO:0000256" key="1">
    <source>
        <dbReference type="SAM" id="MobiDB-lite"/>
    </source>
</evidence>
<dbReference type="Gene3D" id="3.40.50.1110">
    <property type="entry name" value="SGNH hydrolase"/>
    <property type="match status" value="1"/>
</dbReference>
<accession>A0A371X712</accession>